<feature type="region of interest" description="Disordered" evidence="1">
    <location>
        <begin position="70"/>
        <end position="91"/>
    </location>
</feature>
<gene>
    <name evidence="2" type="ORF">AAFF_G00077350</name>
</gene>
<evidence type="ECO:0000256" key="1">
    <source>
        <dbReference type="SAM" id="MobiDB-lite"/>
    </source>
</evidence>
<organism evidence="2 3">
    <name type="scientific">Aldrovandia affinis</name>
    <dbReference type="NCBI Taxonomy" id="143900"/>
    <lineage>
        <taxon>Eukaryota</taxon>
        <taxon>Metazoa</taxon>
        <taxon>Chordata</taxon>
        <taxon>Craniata</taxon>
        <taxon>Vertebrata</taxon>
        <taxon>Euteleostomi</taxon>
        <taxon>Actinopterygii</taxon>
        <taxon>Neopterygii</taxon>
        <taxon>Teleostei</taxon>
        <taxon>Notacanthiformes</taxon>
        <taxon>Halosauridae</taxon>
        <taxon>Aldrovandia</taxon>
    </lineage>
</organism>
<reference evidence="2" key="1">
    <citation type="journal article" date="2023" name="Science">
        <title>Genome structures resolve the early diversification of teleost fishes.</title>
        <authorList>
            <person name="Parey E."/>
            <person name="Louis A."/>
            <person name="Montfort J."/>
            <person name="Bouchez O."/>
            <person name="Roques C."/>
            <person name="Iampietro C."/>
            <person name="Lluch J."/>
            <person name="Castinel A."/>
            <person name="Donnadieu C."/>
            <person name="Desvignes T."/>
            <person name="Floi Bucao C."/>
            <person name="Jouanno E."/>
            <person name="Wen M."/>
            <person name="Mejri S."/>
            <person name="Dirks R."/>
            <person name="Jansen H."/>
            <person name="Henkel C."/>
            <person name="Chen W.J."/>
            <person name="Zahm M."/>
            <person name="Cabau C."/>
            <person name="Klopp C."/>
            <person name="Thompson A.W."/>
            <person name="Robinson-Rechavi M."/>
            <person name="Braasch I."/>
            <person name="Lecointre G."/>
            <person name="Bobe J."/>
            <person name="Postlethwait J.H."/>
            <person name="Berthelot C."/>
            <person name="Roest Crollius H."/>
            <person name="Guiguen Y."/>
        </authorList>
    </citation>
    <scope>NUCLEOTIDE SEQUENCE</scope>
    <source>
        <strain evidence="2">NC1722</strain>
    </source>
</reference>
<evidence type="ECO:0000313" key="3">
    <source>
        <dbReference type="Proteomes" id="UP001221898"/>
    </source>
</evidence>
<protein>
    <submittedName>
        <fullName evidence="2">Uncharacterized protein</fullName>
    </submittedName>
</protein>
<dbReference type="AlphaFoldDB" id="A0AAD7R248"/>
<proteinExistence type="predicted"/>
<sequence>MALIGLLREDDAIYEEAYFKQVNRDHTSPSSLTWVNTCAALHNVCLPAGVSWSQRTMSMVFRSHHRARAERAAGSGSAGEAGCPAACPSPA</sequence>
<keyword evidence="3" id="KW-1185">Reference proteome</keyword>
<feature type="compositionally biased region" description="Low complexity" evidence="1">
    <location>
        <begin position="72"/>
        <end position="91"/>
    </location>
</feature>
<dbReference type="Proteomes" id="UP001221898">
    <property type="component" value="Unassembled WGS sequence"/>
</dbReference>
<name>A0AAD7R248_9TELE</name>
<dbReference type="EMBL" id="JAINUG010001473">
    <property type="protein sequence ID" value="KAJ8355265.1"/>
    <property type="molecule type" value="Genomic_DNA"/>
</dbReference>
<evidence type="ECO:0000313" key="2">
    <source>
        <dbReference type="EMBL" id="KAJ8355265.1"/>
    </source>
</evidence>
<accession>A0AAD7R248</accession>
<comment type="caution">
    <text evidence="2">The sequence shown here is derived from an EMBL/GenBank/DDBJ whole genome shotgun (WGS) entry which is preliminary data.</text>
</comment>